<evidence type="ECO:0000256" key="5">
    <source>
        <dbReference type="ARBA" id="ARBA00023125"/>
    </source>
</evidence>
<dbReference type="Gene3D" id="1.10.10.10">
    <property type="entry name" value="Winged helix-like DNA-binding domain superfamily/Winged helix DNA-binding domain"/>
    <property type="match status" value="1"/>
</dbReference>
<evidence type="ECO:0000256" key="6">
    <source>
        <dbReference type="ARBA" id="ARBA00023163"/>
    </source>
</evidence>
<dbReference type="AlphaFoldDB" id="A0A381VMJ0"/>
<dbReference type="PANTHER" id="PTHR33202:SF7">
    <property type="entry name" value="FERRIC UPTAKE REGULATION PROTEIN"/>
    <property type="match status" value="1"/>
</dbReference>
<comment type="similarity">
    <text evidence="1">Belongs to the Fur family.</text>
</comment>
<proteinExistence type="inferred from homology"/>
<dbReference type="GO" id="GO:0045892">
    <property type="term" value="P:negative regulation of DNA-templated transcription"/>
    <property type="evidence" value="ECO:0007669"/>
    <property type="project" value="TreeGrafter"/>
</dbReference>
<keyword evidence="3" id="KW-0862">Zinc</keyword>
<accession>A0A381VMJ0</accession>
<gene>
    <name evidence="7" type="ORF">METZ01_LOCUS94356</name>
</gene>
<dbReference type="GO" id="GO:0008270">
    <property type="term" value="F:zinc ion binding"/>
    <property type="evidence" value="ECO:0007669"/>
    <property type="project" value="TreeGrafter"/>
</dbReference>
<reference evidence="7" key="1">
    <citation type="submission" date="2018-05" db="EMBL/GenBank/DDBJ databases">
        <authorList>
            <person name="Lanie J.A."/>
            <person name="Ng W.-L."/>
            <person name="Kazmierczak K.M."/>
            <person name="Andrzejewski T.M."/>
            <person name="Davidsen T.M."/>
            <person name="Wayne K.J."/>
            <person name="Tettelin H."/>
            <person name="Glass J.I."/>
            <person name="Rusch D."/>
            <person name="Podicherti R."/>
            <person name="Tsui H.-C.T."/>
            <person name="Winkler M.E."/>
        </authorList>
    </citation>
    <scope>NUCLEOTIDE SEQUENCE</scope>
</reference>
<evidence type="ECO:0000256" key="3">
    <source>
        <dbReference type="ARBA" id="ARBA00022833"/>
    </source>
</evidence>
<keyword evidence="6" id="KW-0804">Transcription</keyword>
<dbReference type="InterPro" id="IPR036388">
    <property type="entry name" value="WH-like_DNA-bd_sf"/>
</dbReference>
<dbReference type="SUPFAM" id="SSF46785">
    <property type="entry name" value="Winged helix' DNA-binding domain"/>
    <property type="match status" value="1"/>
</dbReference>
<dbReference type="GO" id="GO:0003700">
    <property type="term" value="F:DNA-binding transcription factor activity"/>
    <property type="evidence" value="ECO:0007669"/>
    <property type="project" value="InterPro"/>
</dbReference>
<keyword evidence="4" id="KW-0805">Transcription regulation</keyword>
<evidence type="ECO:0000256" key="1">
    <source>
        <dbReference type="ARBA" id="ARBA00007957"/>
    </source>
</evidence>
<sequence>VFQLANCRLINGTNLSICYSVPGQLEFDMTTSARTSTRPDLIAILENNGFRVTGPRIEIIKCLEKRPDGFTAEGVAESLPQVSRATVFRTLKLLLEANVLCRLALPGGTPRYSLSRVEHHHHTVCVNCGKVGEFRASTIERLLRAIGSEIPGEIVGHNIEFHILCDTCGS</sequence>
<dbReference type="CDD" id="cd07153">
    <property type="entry name" value="Fur_like"/>
    <property type="match status" value="1"/>
</dbReference>
<dbReference type="GO" id="GO:0000976">
    <property type="term" value="F:transcription cis-regulatory region binding"/>
    <property type="evidence" value="ECO:0007669"/>
    <property type="project" value="TreeGrafter"/>
</dbReference>
<feature type="non-terminal residue" evidence="7">
    <location>
        <position position="1"/>
    </location>
</feature>
<evidence type="ECO:0008006" key="8">
    <source>
        <dbReference type="Google" id="ProtNLM"/>
    </source>
</evidence>
<dbReference type="InterPro" id="IPR043135">
    <property type="entry name" value="Fur_C"/>
</dbReference>
<protein>
    <recommendedName>
        <fullName evidence="8">Transcriptional repressor</fullName>
    </recommendedName>
</protein>
<evidence type="ECO:0000313" key="7">
    <source>
        <dbReference type="EMBL" id="SVA41502.1"/>
    </source>
</evidence>
<dbReference type="InterPro" id="IPR036390">
    <property type="entry name" value="WH_DNA-bd_sf"/>
</dbReference>
<dbReference type="InterPro" id="IPR002481">
    <property type="entry name" value="FUR"/>
</dbReference>
<dbReference type="GO" id="GO:1900376">
    <property type="term" value="P:regulation of secondary metabolite biosynthetic process"/>
    <property type="evidence" value="ECO:0007669"/>
    <property type="project" value="TreeGrafter"/>
</dbReference>
<dbReference type="EMBL" id="UINC01009248">
    <property type="protein sequence ID" value="SVA41502.1"/>
    <property type="molecule type" value="Genomic_DNA"/>
</dbReference>
<evidence type="ECO:0000256" key="2">
    <source>
        <dbReference type="ARBA" id="ARBA00022491"/>
    </source>
</evidence>
<keyword evidence="2" id="KW-0678">Repressor</keyword>
<dbReference type="PANTHER" id="PTHR33202">
    <property type="entry name" value="ZINC UPTAKE REGULATION PROTEIN"/>
    <property type="match status" value="1"/>
</dbReference>
<evidence type="ECO:0000256" key="4">
    <source>
        <dbReference type="ARBA" id="ARBA00023015"/>
    </source>
</evidence>
<dbReference type="Gene3D" id="3.30.1490.190">
    <property type="match status" value="1"/>
</dbReference>
<dbReference type="Pfam" id="PF01475">
    <property type="entry name" value="FUR"/>
    <property type="match status" value="1"/>
</dbReference>
<keyword evidence="5" id="KW-0238">DNA-binding</keyword>
<name>A0A381VMJ0_9ZZZZ</name>
<organism evidence="7">
    <name type="scientific">marine metagenome</name>
    <dbReference type="NCBI Taxonomy" id="408172"/>
    <lineage>
        <taxon>unclassified sequences</taxon>
        <taxon>metagenomes</taxon>
        <taxon>ecological metagenomes</taxon>
    </lineage>
</organism>